<keyword evidence="2" id="KW-0813">Transport</keyword>
<keyword evidence="10" id="KW-1185">Reference proteome</keyword>
<dbReference type="InterPro" id="IPR011701">
    <property type="entry name" value="MFS"/>
</dbReference>
<dbReference type="Pfam" id="PF07690">
    <property type="entry name" value="MFS_1"/>
    <property type="match status" value="1"/>
</dbReference>
<accession>A0A430B1E3</accession>
<keyword evidence="5 7" id="KW-1133">Transmembrane helix</keyword>
<feature type="transmembrane region" description="Helical" evidence="7">
    <location>
        <begin position="133"/>
        <end position="151"/>
    </location>
</feature>
<gene>
    <name evidence="9" type="ORF">CBF28_08220</name>
</gene>
<dbReference type="PROSITE" id="PS50850">
    <property type="entry name" value="MFS"/>
    <property type="match status" value="1"/>
</dbReference>
<dbReference type="PANTHER" id="PTHR43124">
    <property type="entry name" value="PURINE EFFLUX PUMP PBUE"/>
    <property type="match status" value="1"/>
</dbReference>
<evidence type="ECO:0000256" key="4">
    <source>
        <dbReference type="ARBA" id="ARBA00022692"/>
    </source>
</evidence>
<feature type="transmembrane region" description="Helical" evidence="7">
    <location>
        <begin position="46"/>
        <end position="67"/>
    </location>
</feature>
<keyword evidence="3" id="KW-1003">Cell membrane</keyword>
<dbReference type="SUPFAM" id="SSF103473">
    <property type="entry name" value="MFS general substrate transporter"/>
    <property type="match status" value="1"/>
</dbReference>
<dbReference type="AlphaFoldDB" id="A0A430B1E3"/>
<dbReference type="RefSeq" id="WP_185847481.1">
    <property type="nucleotide sequence ID" value="NZ_CP060720.1"/>
</dbReference>
<comment type="subcellular location">
    <subcellularLocation>
        <location evidence="1">Cell membrane</location>
        <topology evidence="1">Multi-pass membrane protein</topology>
    </subcellularLocation>
</comment>
<dbReference type="PANTHER" id="PTHR43124:SF3">
    <property type="entry name" value="CHLORAMPHENICOL EFFLUX PUMP RV0191"/>
    <property type="match status" value="1"/>
</dbReference>
<organism evidence="9 10">
    <name type="scientific">Vagococcus carniphilus</name>
    <dbReference type="NCBI Taxonomy" id="218144"/>
    <lineage>
        <taxon>Bacteria</taxon>
        <taxon>Bacillati</taxon>
        <taxon>Bacillota</taxon>
        <taxon>Bacilli</taxon>
        <taxon>Lactobacillales</taxon>
        <taxon>Enterococcaceae</taxon>
        <taxon>Vagococcus</taxon>
    </lineage>
</organism>
<comment type="caution">
    <text evidence="9">The sequence shown here is derived from an EMBL/GenBank/DDBJ whole genome shotgun (WGS) entry which is preliminary data.</text>
</comment>
<evidence type="ECO:0000256" key="1">
    <source>
        <dbReference type="ARBA" id="ARBA00004651"/>
    </source>
</evidence>
<dbReference type="Proteomes" id="UP000288028">
    <property type="component" value="Unassembled WGS sequence"/>
</dbReference>
<evidence type="ECO:0000313" key="9">
    <source>
        <dbReference type="EMBL" id="RSU14128.1"/>
    </source>
</evidence>
<feature type="transmembrane region" description="Helical" evidence="7">
    <location>
        <begin position="365"/>
        <end position="388"/>
    </location>
</feature>
<name>A0A430B1E3_9ENTE</name>
<feature type="transmembrane region" description="Helical" evidence="7">
    <location>
        <begin position="74"/>
        <end position="97"/>
    </location>
</feature>
<feature type="transmembrane region" description="Helical" evidence="7">
    <location>
        <begin position="103"/>
        <end position="121"/>
    </location>
</feature>
<feature type="transmembrane region" description="Helical" evidence="7">
    <location>
        <begin position="278"/>
        <end position="299"/>
    </location>
</feature>
<protein>
    <submittedName>
        <fullName evidence="9">MFS transporter</fullName>
    </submittedName>
</protein>
<evidence type="ECO:0000256" key="3">
    <source>
        <dbReference type="ARBA" id="ARBA00022475"/>
    </source>
</evidence>
<evidence type="ECO:0000256" key="7">
    <source>
        <dbReference type="SAM" id="Phobius"/>
    </source>
</evidence>
<dbReference type="GeneID" id="95580288"/>
<dbReference type="InterPro" id="IPR020846">
    <property type="entry name" value="MFS_dom"/>
</dbReference>
<feature type="transmembrane region" description="Helical" evidence="7">
    <location>
        <begin position="249"/>
        <end position="271"/>
    </location>
</feature>
<feature type="domain" description="Major facilitator superfamily (MFS) profile" evidence="8">
    <location>
        <begin position="8"/>
        <end position="393"/>
    </location>
</feature>
<dbReference type="InterPro" id="IPR050189">
    <property type="entry name" value="MFS_Efflux_Transporters"/>
</dbReference>
<evidence type="ECO:0000256" key="2">
    <source>
        <dbReference type="ARBA" id="ARBA00022448"/>
    </source>
</evidence>
<evidence type="ECO:0000313" key="10">
    <source>
        <dbReference type="Proteomes" id="UP000288028"/>
    </source>
</evidence>
<keyword evidence="6 7" id="KW-0472">Membrane</keyword>
<dbReference type="GO" id="GO:0022857">
    <property type="term" value="F:transmembrane transporter activity"/>
    <property type="evidence" value="ECO:0007669"/>
    <property type="project" value="InterPro"/>
</dbReference>
<dbReference type="EMBL" id="NGKB01000007">
    <property type="protein sequence ID" value="RSU14128.1"/>
    <property type="molecule type" value="Genomic_DNA"/>
</dbReference>
<sequence length="396" mass="44006">MKADSNKKFFLLYIGGVLVTLSQLKVVPIMTDLSDYLSKPISSLSWIMSIFTISGIFLAIPGGMIISKIGSKKLIVSLMGCLFLGNILGFFTSSYFILLITRAIEGISFSMIVMTGIVLINRWYDEDSRGVPTGLWGTFSAFGSMVAMNAFEPLVNKFGIKSPWLFLAILSLVMMLIYQFAFEDDSKFIENEPTIQKTETDVTLKEVTKNPLIWPLAIAQGCMAFVLFTLITLYPLIFKQHYELGTGISNFYTSLFGIFGVPFGVVAGYLIDKTKKDNLVLICSFIFMTISTIGLNFMGNNIASILQLFFMSASVMVASSSVMIIAPKIVKNSRMIGLSISFINLFYYLGVFFGTPIITKIVEKFSWPMAFNFLTVVSIISIVCSFIFTKKSKEGN</sequence>
<feature type="transmembrane region" description="Helical" evidence="7">
    <location>
        <begin position="9"/>
        <end position="26"/>
    </location>
</feature>
<reference evidence="9 10" key="1">
    <citation type="submission" date="2017-05" db="EMBL/GenBank/DDBJ databases">
        <title>Vagococcus spp. assemblies.</title>
        <authorList>
            <person name="Gulvik C.A."/>
        </authorList>
    </citation>
    <scope>NUCLEOTIDE SEQUENCE [LARGE SCALE GENOMIC DNA]</scope>
    <source>
        <strain evidence="9 10">SS1714</strain>
    </source>
</reference>
<dbReference type="GO" id="GO:0005886">
    <property type="term" value="C:plasma membrane"/>
    <property type="evidence" value="ECO:0007669"/>
    <property type="project" value="UniProtKB-SubCell"/>
</dbReference>
<feature type="transmembrane region" description="Helical" evidence="7">
    <location>
        <begin position="212"/>
        <end position="237"/>
    </location>
</feature>
<evidence type="ECO:0000259" key="8">
    <source>
        <dbReference type="PROSITE" id="PS50850"/>
    </source>
</evidence>
<dbReference type="Gene3D" id="1.20.1250.20">
    <property type="entry name" value="MFS general substrate transporter like domains"/>
    <property type="match status" value="2"/>
</dbReference>
<feature type="transmembrane region" description="Helical" evidence="7">
    <location>
        <begin position="305"/>
        <end position="326"/>
    </location>
</feature>
<keyword evidence="4 7" id="KW-0812">Transmembrane</keyword>
<evidence type="ECO:0000256" key="5">
    <source>
        <dbReference type="ARBA" id="ARBA00022989"/>
    </source>
</evidence>
<evidence type="ECO:0000256" key="6">
    <source>
        <dbReference type="ARBA" id="ARBA00023136"/>
    </source>
</evidence>
<proteinExistence type="predicted"/>
<dbReference type="InterPro" id="IPR036259">
    <property type="entry name" value="MFS_trans_sf"/>
</dbReference>
<feature type="transmembrane region" description="Helical" evidence="7">
    <location>
        <begin position="338"/>
        <end position="359"/>
    </location>
</feature>
<feature type="transmembrane region" description="Helical" evidence="7">
    <location>
        <begin position="163"/>
        <end position="182"/>
    </location>
</feature>